<feature type="region of interest" description="Disordered" evidence="1">
    <location>
        <begin position="569"/>
        <end position="628"/>
    </location>
</feature>
<dbReference type="Proteomes" id="UP001369815">
    <property type="component" value="Unassembled WGS sequence"/>
</dbReference>
<evidence type="ECO:0000313" key="3">
    <source>
        <dbReference type="EMBL" id="KAK6949476.1"/>
    </source>
</evidence>
<keyword evidence="2" id="KW-0472">Membrane</keyword>
<feature type="region of interest" description="Disordered" evidence="1">
    <location>
        <begin position="786"/>
        <end position="1028"/>
    </location>
</feature>
<feature type="compositionally biased region" description="Pro residues" evidence="1">
    <location>
        <begin position="870"/>
        <end position="879"/>
    </location>
</feature>
<proteinExistence type="predicted"/>
<evidence type="ECO:0000313" key="4">
    <source>
        <dbReference type="Proteomes" id="UP001369815"/>
    </source>
</evidence>
<feature type="region of interest" description="Disordered" evidence="1">
    <location>
        <begin position="457"/>
        <end position="485"/>
    </location>
</feature>
<keyword evidence="2" id="KW-0812">Transmembrane</keyword>
<keyword evidence="2" id="KW-1133">Transmembrane helix</keyword>
<name>A0AAX6MAN1_9PEZI</name>
<feature type="transmembrane region" description="Helical" evidence="2">
    <location>
        <begin position="35"/>
        <end position="55"/>
    </location>
</feature>
<feature type="transmembrane region" description="Helical" evidence="2">
    <location>
        <begin position="60"/>
        <end position="79"/>
    </location>
</feature>
<gene>
    <name evidence="3" type="ORF">Daesc_009557</name>
</gene>
<feature type="compositionally biased region" description="Polar residues" evidence="1">
    <location>
        <begin position="688"/>
        <end position="697"/>
    </location>
</feature>
<comment type="caution">
    <text evidence="3">The sequence shown here is derived from an EMBL/GenBank/DDBJ whole genome shotgun (WGS) entry which is preliminary data.</text>
</comment>
<feature type="region of interest" description="Disordered" evidence="1">
    <location>
        <begin position="211"/>
        <end position="234"/>
    </location>
</feature>
<feature type="compositionally biased region" description="Polar residues" evidence="1">
    <location>
        <begin position="980"/>
        <end position="993"/>
    </location>
</feature>
<accession>A0AAX6MAN1</accession>
<feature type="transmembrane region" description="Helical" evidence="2">
    <location>
        <begin position="108"/>
        <end position="125"/>
    </location>
</feature>
<feature type="compositionally biased region" description="Acidic residues" evidence="1">
    <location>
        <begin position="459"/>
        <end position="477"/>
    </location>
</feature>
<keyword evidence="4" id="KW-1185">Reference proteome</keyword>
<feature type="compositionally biased region" description="Polar residues" evidence="1">
    <location>
        <begin position="933"/>
        <end position="952"/>
    </location>
</feature>
<feature type="compositionally biased region" description="Low complexity" evidence="1">
    <location>
        <begin position="804"/>
        <end position="828"/>
    </location>
</feature>
<reference evidence="3 4" key="1">
    <citation type="journal article" date="2024" name="Front Chem Biol">
        <title>Unveiling the potential of Daldinia eschscholtzii MFLUCC 19-0629 through bioactivity and bioinformatics studies for enhanced sustainable agriculture production.</title>
        <authorList>
            <person name="Brooks S."/>
            <person name="Weaver J.A."/>
            <person name="Klomchit A."/>
            <person name="Alharthi S.A."/>
            <person name="Onlamun T."/>
            <person name="Nurani R."/>
            <person name="Vong T.K."/>
            <person name="Alberti F."/>
            <person name="Greco C."/>
        </authorList>
    </citation>
    <scope>NUCLEOTIDE SEQUENCE [LARGE SCALE GENOMIC DNA]</scope>
    <source>
        <strain evidence="3">MFLUCC 19-0629</strain>
    </source>
</reference>
<evidence type="ECO:0000256" key="1">
    <source>
        <dbReference type="SAM" id="MobiDB-lite"/>
    </source>
</evidence>
<dbReference type="EMBL" id="JBANMG010000009">
    <property type="protein sequence ID" value="KAK6949476.1"/>
    <property type="molecule type" value="Genomic_DNA"/>
</dbReference>
<feature type="transmembrane region" description="Helical" evidence="2">
    <location>
        <begin position="7"/>
        <end position="29"/>
    </location>
</feature>
<feature type="region of interest" description="Disordered" evidence="1">
    <location>
        <begin position="688"/>
        <end position="709"/>
    </location>
</feature>
<feature type="transmembrane region" description="Helical" evidence="2">
    <location>
        <begin position="85"/>
        <end position="101"/>
    </location>
</feature>
<dbReference type="AlphaFoldDB" id="A0AAX6MAN1"/>
<sequence length="1088" mass="118454">MPSLATVFAPLSSSSAVILLPLLAALFILPLGRFLGWPTLSDFLPLVLGLAAYLFKVHPVLGFFVITFFALLAFTALALSDDADVSVLLVVPWLVAQACLWKYTSYGWYAYWAASIAIIIKNYGISPPVWCIPQILVCLWLKELFSYYNEEHVRQFGYSHIPNCVTYIYEELQELEWSLDMREIKDLLLLWGDRSAALFRRVAGIFTARPASPAGPTPLPPSPAEPQPTPQESGPVVLREQIPVEEVAKSKVQAPAPRTTSYAPFRGVQREYERRYCQPVRRPVVPGRPFNAHTEHLRLSRFTPFGKSLSQPFAKPFAKPFVKPFVPPKPLSLFRVKERRRPWVPMKPEDFKRYPVVEPQLSLTDKFRFPREDLVPASTHINGAPIIGPFPIPPIAGPQIPPVQPYEPLFRNPTYETVVPEPEWEPQVHPPQIQTPYAAPAVDQPIAMRNLDGTTIYPEDPEGPADISMEDEDEEPSPVDNSIPMEKDEEQPAVMSVEDMEDFLAQPQTFQPTANVNANVNVNIPPVDHSGYESFDDTMGGSPYNNCKIRTFLQAPVQSQFQPMAQPAVTMPAAPQPSGRPIAKPKSVKPRALRSSSTSSSSSLSSLEDVERRLASNPAPVPAPAPAPAPVTYNKFMSKYGMGQQPSVASSSTSQGLSLGATFQGLQSSMYNVPGPVSKDLDMLETPQAPQMPSSQALPPAMQPKTTPSKSPLAIALSQMPLMQVPVLGQPVPTATPAPSVPSISQLSVPQMSLPQGPFNVPTPVLSPLPPTPSPLSTKAPLPFYGLMPATPATPATPTPQPKPTQVLPPLKPQQTTQQTTQQKPSLQAVPNAPKAQTTIPGLTWPTAVPEVAKPPQVAPQTPAPQALPQAPPAAPKPPKVSSQLALPEPEPESYPERVIMTVQESSKPDPAVKASQAQMSGRRVAVPKSRKAMTSINPYQGTDVATSSTSGYAAMTPKTNAQAPAPKPPQPLRLPGKSKPTNPASSITTTYSAAGPSDYKGKGPATNLPELSNEPMWSNRPGPKDVARARADRRITTFPNLDAEQTYEFEDKVVQFEGMGYDQDVAIGMARDYFDRLHASTVSRRIG</sequence>
<feature type="compositionally biased region" description="Low complexity" evidence="1">
    <location>
        <begin position="852"/>
        <end position="869"/>
    </location>
</feature>
<feature type="compositionally biased region" description="Pro residues" evidence="1">
    <location>
        <begin position="213"/>
        <end position="229"/>
    </location>
</feature>
<feature type="compositionally biased region" description="Pro residues" evidence="1">
    <location>
        <begin position="619"/>
        <end position="628"/>
    </location>
</feature>
<feature type="compositionally biased region" description="Low complexity" evidence="1">
    <location>
        <begin position="595"/>
        <end position="607"/>
    </location>
</feature>
<organism evidence="3 4">
    <name type="scientific">Daldinia eschscholtzii</name>
    <dbReference type="NCBI Taxonomy" id="292717"/>
    <lineage>
        <taxon>Eukaryota</taxon>
        <taxon>Fungi</taxon>
        <taxon>Dikarya</taxon>
        <taxon>Ascomycota</taxon>
        <taxon>Pezizomycotina</taxon>
        <taxon>Sordariomycetes</taxon>
        <taxon>Xylariomycetidae</taxon>
        <taxon>Xylariales</taxon>
        <taxon>Hypoxylaceae</taxon>
        <taxon>Daldinia</taxon>
    </lineage>
</organism>
<evidence type="ECO:0000256" key="2">
    <source>
        <dbReference type="SAM" id="Phobius"/>
    </source>
</evidence>
<protein>
    <submittedName>
        <fullName evidence="3">Uncharacterized protein</fullName>
    </submittedName>
</protein>